<dbReference type="InterPro" id="IPR032810">
    <property type="entry name" value="CCA-adding_enz_C"/>
</dbReference>
<comment type="similarity">
    <text evidence="9">Belongs to the tRNA nucleotidyltransferase/poly(A) polymerase family.</text>
</comment>
<dbReference type="Gene3D" id="3.30.460.10">
    <property type="entry name" value="Beta Polymerase, domain 2"/>
    <property type="match status" value="1"/>
</dbReference>
<keyword evidence="6" id="KW-0547">Nucleotide-binding</keyword>
<dbReference type="InterPro" id="IPR032828">
    <property type="entry name" value="PolyA_RNA-bd"/>
</dbReference>
<sequence>MAINQALTKALPVLRMLEQHGHEAVFVGGCVRDTIMGKVLKDVDIATSAAPDQVEAAFPRTIPTGLQHGTVTVIHESEHYEVTTFRTESAYEAHRRPAQVQFVADLEADLMRRDFTINAMAMRADGSIVDPFGGRQDLQRRVLRCVGDANLRFQEDALRMVRAVRFAAEFQMHIAPQTWKALRRYSHLLVHIAMERIGAESDKMIGGSNPSRALAWFAAAGLLAYTKTPLPPALVRQAEQFRMDPAADKGKLKGLAALTSLEERWAAFCIALGLSMDDAYELFDAFRFSTSRIGQLKAAVNVHQQMTAFTSSLQSAESPIHDGLLSSEHEQMLHRAWILAVLDNGKAAAACWLHAAAALTCSSLNLDKLAVWLNELAVSSVRELAIGGADLLRLLHKPSGPWLGKLLNELVRDVAIGVLTNDRDSLLDAAGSRLPE</sequence>
<evidence type="ECO:0000256" key="1">
    <source>
        <dbReference type="ARBA" id="ARBA00001946"/>
    </source>
</evidence>
<dbReference type="InterPro" id="IPR050264">
    <property type="entry name" value="Bact_CCA-adding_enz_type3_sf"/>
</dbReference>
<comment type="caution">
    <text evidence="13">The sequence shown here is derived from an EMBL/GenBank/DDBJ whole genome shotgun (WGS) entry which is preliminary data.</text>
</comment>
<name>A0ABW0W014_9BACL</name>
<evidence type="ECO:0000256" key="6">
    <source>
        <dbReference type="ARBA" id="ARBA00022741"/>
    </source>
</evidence>
<evidence type="ECO:0000256" key="5">
    <source>
        <dbReference type="ARBA" id="ARBA00022723"/>
    </source>
</evidence>
<keyword evidence="5" id="KW-0479">Metal-binding</keyword>
<dbReference type="InterPro" id="IPR002646">
    <property type="entry name" value="PolA_pol_head_dom"/>
</dbReference>
<evidence type="ECO:0000313" key="14">
    <source>
        <dbReference type="Proteomes" id="UP001596047"/>
    </source>
</evidence>
<evidence type="ECO:0000256" key="3">
    <source>
        <dbReference type="ARBA" id="ARBA00022694"/>
    </source>
</evidence>
<dbReference type="EMBL" id="JBHSOW010000063">
    <property type="protein sequence ID" value="MFC5650778.1"/>
    <property type="molecule type" value="Genomic_DNA"/>
</dbReference>
<comment type="cofactor">
    <cofactor evidence="1">
        <name>Mg(2+)</name>
        <dbReference type="ChEBI" id="CHEBI:18420"/>
    </cofactor>
</comment>
<keyword evidence="14" id="KW-1185">Reference proteome</keyword>
<reference evidence="14" key="1">
    <citation type="journal article" date="2019" name="Int. J. Syst. Evol. Microbiol.">
        <title>The Global Catalogue of Microorganisms (GCM) 10K type strain sequencing project: providing services to taxonomists for standard genome sequencing and annotation.</title>
        <authorList>
            <consortium name="The Broad Institute Genomics Platform"/>
            <consortium name="The Broad Institute Genome Sequencing Center for Infectious Disease"/>
            <person name="Wu L."/>
            <person name="Ma J."/>
        </authorList>
    </citation>
    <scope>NUCLEOTIDE SEQUENCE [LARGE SCALE GENOMIC DNA]</scope>
    <source>
        <strain evidence="14">CGMCC 1.3240</strain>
    </source>
</reference>
<feature type="domain" description="Poly A polymerase head" evidence="10">
    <location>
        <begin position="26"/>
        <end position="144"/>
    </location>
</feature>
<dbReference type="SUPFAM" id="SSF81891">
    <property type="entry name" value="Poly A polymerase C-terminal region-like"/>
    <property type="match status" value="1"/>
</dbReference>
<dbReference type="PANTHER" id="PTHR46173:SF1">
    <property type="entry name" value="CCA TRNA NUCLEOTIDYLTRANSFERASE 1, MITOCHONDRIAL"/>
    <property type="match status" value="1"/>
</dbReference>
<evidence type="ECO:0000313" key="13">
    <source>
        <dbReference type="EMBL" id="MFC5650778.1"/>
    </source>
</evidence>
<dbReference type="InterPro" id="IPR043519">
    <property type="entry name" value="NT_sf"/>
</dbReference>
<dbReference type="NCBIfam" id="NF009814">
    <property type="entry name" value="PRK13299.1"/>
    <property type="match status" value="1"/>
</dbReference>
<keyword evidence="7" id="KW-0460">Magnesium</keyword>
<evidence type="ECO:0000256" key="7">
    <source>
        <dbReference type="ARBA" id="ARBA00022842"/>
    </source>
</evidence>
<dbReference type="Pfam" id="PF01743">
    <property type="entry name" value="PolyA_pol"/>
    <property type="match status" value="1"/>
</dbReference>
<dbReference type="CDD" id="cd05398">
    <property type="entry name" value="NT_ClassII-CCAase"/>
    <property type="match status" value="1"/>
</dbReference>
<evidence type="ECO:0000256" key="9">
    <source>
        <dbReference type="RuleBase" id="RU003953"/>
    </source>
</evidence>
<dbReference type="Proteomes" id="UP001596047">
    <property type="component" value="Unassembled WGS sequence"/>
</dbReference>
<dbReference type="EC" id="2.7.7.72" evidence="13"/>
<evidence type="ECO:0000256" key="4">
    <source>
        <dbReference type="ARBA" id="ARBA00022695"/>
    </source>
</evidence>
<accession>A0ABW0W014</accession>
<feature type="domain" description="tRNA nucleotidyltransferase/poly(A) polymerase RNA and SrmB- binding" evidence="11">
    <location>
        <begin position="172"/>
        <end position="225"/>
    </location>
</feature>
<dbReference type="Pfam" id="PF12627">
    <property type="entry name" value="PolyA_pol_RNAbd"/>
    <property type="match status" value="1"/>
</dbReference>
<protein>
    <submittedName>
        <fullName evidence="13">CCA tRNA nucleotidyltransferase</fullName>
        <ecNumber evidence="13">2.7.7.72</ecNumber>
    </submittedName>
</protein>
<keyword evidence="4 13" id="KW-0548">Nucleotidyltransferase</keyword>
<evidence type="ECO:0000259" key="10">
    <source>
        <dbReference type="Pfam" id="PF01743"/>
    </source>
</evidence>
<dbReference type="SUPFAM" id="SSF81301">
    <property type="entry name" value="Nucleotidyltransferase"/>
    <property type="match status" value="1"/>
</dbReference>
<evidence type="ECO:0000259" key="12">
    <source>
        <dbReference type="Pfam" id="PF13735"/>
    </source>
</evidence>
<organism evidence="13 14">
    <name type="scientific">Paenibacillus solisilvae</name>
    <dbReference type="NCBI Taxonomy" id="2486751"/>
    <lineage>
        <taxon>Bacteria</taxon>
        <taxon>Bacillati</taxon>
        <taxon>Bacillota</taxon>
        <taxon>Bacilli</taxon>
        <taxon>Bacillales</taxon>
        <taxon>Paenibacillaceae</taxon>
        <taxon>Paenibacillus</taxon>
    </lineage>
</organism>
<evidence type="ECO:0000256" key="2">
    <source>
        <dbReference type="ARBA" id="ARBA00022679"/>
    </source>
</evidence>
<keyword evidence="3" id="KW-0819">tRNA processing</keyword>
<keyword evidence="2 9" id="KW-0808">Transferase</keyword>
<dbReference type="Gene3D" id="1.10.246.80">
    <property type="match status" value="1"/>
</dbReference>
<dbReference type="GO" id="GO:0004810">
    <property type="term" value="F:CCA tRNA nucleotidyltransferase activity"/>
    <property type="evidence" value="ECO:0007669"/>
    <property type="project" value="UniProtKB-EC"/>
</dbReference>
<dbReference type="Pfam" id="PF13735">
    <property type="entry name" value="tRNA_NucTran2_2"/>
    <property type="match status" value="1"/>
</dbReference>
<keyword evidence="8 9" id="KW-0694">RNA-binding</keyword>
<dbReference type="PANTHER" id="PTHR46173">
    <property type="entry name" value="CCA TRNA NUCLEOTIDYLTRANSFERASE 1, MITOCHONDRIAL"/>
    <property type="match status" value="1"/>
</dbReference>
<evidence type="ECO:0000259" key="11">
    <source>
        <dbReference type="Pfam" id="PF12627"/>
    </source>
</evidence>
<feature type="domain" description="CCA-adding enzyme C-terminal" evidence="12">
    <location>
        <begin position="258"/>
        <end position="430"/>
    </location>
</feature>
<gene>
    <name evidence="13" type="ORF">ACFPYJ_17015</name>
</gene>
<evidence type="ECO:0000256" key="8">
    <source>
        <dbReference type="ARBA" id="ARBA00022884"/>
    </source>
</evidence>
<dbReference type="RefSeq" id="WP_379189359.1">
    <property type="nucleotide sequence ID" value="NZ_JBHSOW010000063.1"/>
</dbReference>
<proteinExistence type="inferred from homology"/>
<dbReference type="Gene3D" id="1.10.3090.10">
    <property type="entry name" value="cca-adding enzyme, domain 2"/>
    <property type="match status" value="1"/>
</dbReference>